<dbReference type="Proteomes" id="UP000607653">
    <property type="component" value="Unassembled WGS sequence"/>
</dbReference>
<reference evidence="1 2" key="1">
    <citation type="journal article" date="2020" name="Mol. Biol. Evol.">
        <title>Distinct Expression and Methylation Patterns for Genes with Different Fates following a Single Whole-Genome Duplication in Flowering Plants.</title>
        <authorList>
            <person name="Shi T."/>
            <person name="Rahmani R.S."/>
            <person name="Gugger P.F."/>
            <person name="Wang M."/>
            <person name="Li H."/>
            <person name="Zhang Y."/>
            <person name="Li Z."/>
            <person name="Wang Q."/>
            <person name="Van de Peer Y."/>
            <person name="Marchal K."/>
            <person name="Chen J."/>
        </authorList>
    </citation>
    <scope>NUCLEOTIDE SEQUENCE [LARGE SCALE GENOMIC DNA]</scope>
    <source>
        <tissue evidence="1">Leaf</tissue>
    </source>
</reference>
<evidence type="ECO:0000313" key="1">
    <source>
        <dbReference type="EMBL" id="DAD34726.1"/>
    </source>
</evidence>
<dbReference type="AlphaFoldDB" id="A0A822YVG0"/>
<dbReference type="EMBL" id="DUZY01000004">
    <property type="protein sequence ID" value="DAD34726.1"/>
    <property type="molecule type" value="Genomic_DNA"/>
</dbReference>
<dbReference type="PANTHER" id="PTHR47090">
    <property type="entry name" value="PROTEIN EDS1-RELATED"/>
    <property type="match status" value="1"/>
</dbReference>
<dbReference type="PANTHER" id="PTHR47090:SF2">
    <property type="entry name" value="PROTEIN EDS1-RELATED"/>
    <property type="match status" value="1"/>
</dbReference>
<protein>
    <submittedName>
        <fullName evidence="1">Uncharacterized protein</fullName>
    </submittedName>
</protein>
<sequence>MRYDIVPRTLLAPLSSIQRELQTILNFFNPKSRYFNYEPLGKSEEATEFFSTVTRNALCVTSHIACSYMGCTNLLSDAVTSLVELSPYRPCGTYVFCTGNNKLVALKNPDAVLQLLFYSLQLSLEPEENIADIACRSLKEHLIYEAELQASLPAKDVVILDNLEKLPLSSDGVGDAGTKLIDAALNDLGLVSIRCYS</sequence>
<name>A0A822YVG0_NELNU</name>
<proteinExistence type="predicted"/>
<dbReference type="GO" id="GO:0006952">
    <property type="term" value="P:defense response"/>
    <property type="evidence" value="ECO:0007669"/>
    <property type="project" value="InterPro"/>
</dbReference>
<accession>A0A822YVG0</accession>
<keyword evidence="2" id="KW-1185">Reference proteome</keyword>
<gene>
    <name evidence="1" type="ORF">HUJ06_005366</name>
</gene>
<comment type="caution">
    <text evidence="1">The sequence shown here is derived from an EMBL/GenBank/DDBJ whole genome shotgun (WGS) entry which is preliminary data.</text>
</comment>
<organism evidence="1 2">
    <name type="scientific">Nelumbo nucifera</name>
    <name type="common">Sacred lotus</name>
    <dbReference type="NCBI Taxonomy" id="4432"/>
    <lineage>
        <taxon>Eukaryota</taxon>
        <taxon>Viridiplantae</taxon>
        <taxon>Streptophyta</taxon>
        <taxon>Embryophyta</taxon>
        <taxon>Tracheophyta</taxon>
        <taxon>Spermatophyta</taxon>
        <taxon>Magnoliopsida</taxon>
        <taxon>Proteales</taxon>
        <taxon>Nelumbonaceae</taxon>
        <taxon>Nelumbo</taxon>
    </lineage>
</organism>
<dbReference type="InterPro" id="IPR044214">
    <property type="entry name" value="EDS1-like"/>
</dbReference>
<evidence type="ECO:0000313" key="2">
    <source>
        <dbReference type="Proteomes" id="UP000607653"/>
    </source>
</evidence>